<proteinExistence type="inferred from homology"/>
<dbReference type="InterPro" id="IPR014729">
    <property type="entry name" value="Rossmann-like_a/b/a_fold"/>
</dbReference>
<dbReference type="InterPro" id="IPR006015">
    <property type="entry name" value="Universal_stress_UspA"/>
</dbReference>
<evidence type="ECO:0000313" key="4">
    <source>
        <dbReference type="Proteomes" id="UP000769617"/>
    </source>
</evidence>
<sequence length="152" mass="16286">MYQSILVPVDGSEGAKKALDVACQLAGKADVTLHILHIPEELTHEATLVWGIGAIAIEASRQERQEPRARQDIGKQIVDRAEKAARAKGVTRIETIIGRGDPARAIVSEAKRRGVEAIVMGSRGLSDLRGLVVGSVSHKVSHIAESTVITVR</sequence>
<dbReference type="Gene3D" id="3.40.50.620">
    <property type="entry name" value="HUPs"/>
    <property type="match status" value="1"/>
</dbReference>
<protein>
    <submittedName>
        <fullName evidence="3">Universal stress protein</fullName>
    </submittedName>
</protein>
<evidence type="ECO:0000256" key="1">
    <source>
        <dbReference type="ARBA" id="ARBA00008791"/>
    </source>
</evidence>
<evidence type="ECO:0000259" key="2">
    <source>
        <dbReference type="Pfam" id="PF00582"/>
    </source>
</evidence>
<dbReference type="PRINTS" id="PR01438">
    <property type="entry name" value="UNVRSLSTRESS"/>
</dbReference>
<dbReference type="SUPFAM" id="SSF52402">
    <property type="entry name" value="Adenine nucleotide alpha hydrolases-like"/>
    <property type="match status" value="1"/>
</dbReference>
<gene>
    <name evidence="3" type="ORF">KPL81_14570</name>
</gene>
<dbReference type="InterPro" id="IPR006016">
    <property type="entry name" value="UspA"/>
</dbReference>
<dbReference type="PANTHER" id="PTHR46268:SF6">
    <property type="entry name" value="UNIVERSAL STRESS PROTEIN UP12"/>
    <property type="match status" value="1"/>
</dbReference>
<keyword evidence="4" id="KW-1185">Reference proteome</keyword>
<dbReference type="RefSeq" id="WP_209477428.1">
    <property type="nucleotide sequence ID" value="NZ_JAHYCA010000005.1"/>
</dbReference>
<dbReference type="EMBL" id="JAHYCA010000005">
    <property type="protein sequence ID" value="MBW6392375.1"/>
    <property type="molecule type" value="Genomic_DNA"/>
</dbReference>
<evidence type="ECO:0000313" key="3">
    <source>
        <dbReference type="EMBL" id="MBW6392375.1"/>
    </source>
</evidence>
<accession>A0ABS6ZTL8</accession>
<reference evidence="3 4" key="1">
    <citation type="submission" date="2021-07" db="EMBL/GenBank/DDBJ databases">
        <authorList>
            <person name="So Y."/>
        </authorList>
    </citation>
    <scope>NUCLEOTIDE SEQUENCE [LARGE SCALE GENOMIC DNA]</scope>
    <source>
        <strain evidence="3 4">Y3S6</strain>
    </source>
</reference>
<name>A0ABS6ZTL8_9GAMM</name>
<feature type="domain" description="UspA" evidence="2">
    <location>
        <begin position="1"/>
        <end position="152"/>
    </location>
</feature>
<dbReference type="Proteomes" id="UP000769617">
    <property type="component" value="Unassembled WGS sequence"/>
</dbReference>
<comment type="similarity">
    <text evidence="1">Belongs to the universal stress protein A family.</text>
</comment>
<dbReference type="CDD" id="cd00293">
    <property type="entry name" value="USP-like"/>
    <property type="match status" value="1"/>
</dbReference>
<organism evidence="3 4">
    <name type="scientific">Billgrantia antri</name>
    <dbReference type="NCBI Taxonomy" id="2846777"/>
    <lineage>
        <taxon>Bacteria</taxon>
        <taxon>Pseudomonadati</taxon>
        <taxon>Pseudomonadota</taxon>
        <taxon>Gammaproteobacteria</taxon>
        <taxon>Oceanospirillales</taxon>
        <taxon>Halomonadaceae</taxon>
        <taxon>Billgrantia</taxon>
    </lineage>
</organism>
<comment type="caution">
    <text evidence="3">The sequence shown here is derived from an EMBL/GenBank/DDBJ whole genome shotgun (WGS) entry which is preliminary data.</text>
</comment>
<dbReference type="Pfam" id="PF00582">
    <property type="entry name" value="Usp"/>
    <property type="match status" value="1"/>
</dbReference>
<dbReference type="PANTHER" id="PTHR46268">
    <property type="entry name" value="STRESS RESPONSE PROTEIN NHAX"/>
    <property type="match status" value="1"/>
</dbReference>